<dbReference type="RefSeq" id="WP_380049811.1">
    <property type="nucleotide sequence ID" value="NZ_JBHLTC010000024.1"/>
</dbReference>
<evidence type="ECO:0000313" key="2">
    <source>
        <dbReference type="Proteomes" id="UP001589890"/>
    </source>
</evidence>
<organism evidence="1 2">
    <name type="scientific">Kribbella deserti</name>
    <dbReference type="NCBI Taxonomy" id="1926257"/>
    <lineage>
        <taxon>Bacteria</taxon>
        <taxon>Bacillati</taxon>
        <taxon>Actinomycetota</taxon>
        <taxon>Actinomycetes</taxon>
        <taxon>Propionibacteriales</taxon>
        <taxon>Kribbellaceae</taxon>
        <taxon>Kribbella</taxon>
    </lineage>
</organism>
<protein>
    <submittedName>
        <fullName evidence="1">DUF429 domain-containing protein</fullName>
    </submittedName>
</protein>
<evidence type="ECO:0000313" key="1">
    <source>
        <dbReference type="EMBL" id="MFC0626390.1"/>
    </source>
</evidence>
<accession>A0ABV6QP34</accession>
<dbReference type="Proteomes" id="UP001589890">
    <property type="component" value="Unassembled WGS sequence"/>
</dbReference>
<dbReference type="EMBL" id="JBHLTC010000024">
    <property type="protein sequence ID" value="MFC0626390.1"/>
    <property type="molecule type" value="Genomic_DNA"/>
</dbReference>
<dbReference type="Pfam" id="PF04250">
    <property type="entry name" value="DUF429"/>
    <property type="match status" value="1"/>
</dbReference>
<keyword evidence="2" id="KW-1185">Reference proteome</keyword>
<gene>
    <name evidence="1" type="ORF">ACFFGN_20090</name>
</gene>
<dbReference type="InterPro" id="IPR007362">
    <property type="entry name" value="DUF429"/>
</dbReference>
<proteinExistence type="predicted"/>
<comment type="caution">
    <text evidence="1">The sequence shown here is derived from an EMBL/GenBank/DDBJ whole genome shotgun (WGS) entry which is preliminary data.</text>
</comment>
<sequence length="254" mass="27998">MYFVGVDLAWGLKGITGLAVADESGRLLAATERRTDDEILEWLRPWTDGPCLVAMDAPLVVRNATGNRPCESLVTKYFGKYNAGCHSSSLALPHFADGGRAYRLALELGLRVDSLERVERQAVEVYPHPAIVALFGLPKILQYKDKPGRDASYCRSELLRLLDFLEGLPLLDVSRCADWDRIRTAVSLATRKVELARVEDSIDAIVCAYIAHYAHHQPDAVRPMGDAETGYILTPVTPDIATRYDAALPHPSPA</sequence>
<name>A0ABV6QP34_9ACTN</name>
<dbReference type="InterPro" id="IPR008306">
    <property type="entry name" value="UCP018008"/>
</dbReference>
<reference evidence="1 2" key="1">
    <citation type="submission" date="2024-09" db="EMBL/GenBank/DDBJ databases">
        <authorList>
            <person name="Sun Q."/>
            <person name="Mori K."/>
        </authorList>
    </citation>
    <scope>NUCLEOTIDE SEQUENCE [LARGE SCALE GENOMIC DNA]</scope>
    <source>
        <strain evidence="1 2">CGMCC 1.15906</strain>
    </source>
</reference>
<dbReference type="PIRSF" id="PIRSF018008">
    <property type="entry name" value="UCP018008"/>
    <property type="match status" value="1"/>
</dbReference>